<proteinExistence type="predicted"/>
<gene>
    <name evidence="1" type="ORF">QQF32_19910</name>
</gene>
<organism evidence="1 2">
    <name type="scientific">Lelliottia wanjuensis</name>
    <dbReference type="NCBI Taxonomy" id="3050585"/>
    <lineage>
        <taxon>Bacteria</taxon>
        <taxon>Pseudomonadati</taxon>
        <taxon>Pseudomonadota</taxon>
        <taxon>Gammaproteobacteria</taxon>
        <taxon>Enterobacterales</taxon>
        <taxon>Enterobacteriaceae</taxon>
        <taxon>Lelliottia</taxon>
    </lineage>
</organism>
<name>A0AAP4FXF9_9ENTR</name>
<dbReference type="EMBL" id="JASSOM010000074">
    <property type="protein sequence ID" value="MDK9365463.1"/>
    <property type="molecule type" value="Genomic_DNA"/>
</dbReference>
<dbReference type="AlphaFoldDB" id="A0AAP4FXF9"/>
<dbReference type="InterPro" id="IPR009610">
    <property type="entry name" value="CbtA_toxin"/>
</dbReference>
<dbReference type="Proteomes" id="UP001223214">
    <property type="component" value="Unassembled WGS sequence"/>
</dbReference>
<evidence type="ECO:0000313" key="2">
    <source>
        <dbReference type="Proteomes" id="UP001223214"/>
    </source>
</evidence>
<accession>A0AAP4FXF9</accession>
<keyword evidence="2" id="KW-1185">Reference proteome</keyword>
<dbReference type="RefSeq" id="WP_285148408.1">
    <property type="nucleotide sequence ID" value="NZ_JASSOM010000074.1"/>
</dbReference>
<reference evidence="1 2" key="1">
    <citation type="submission" date="2023-06" db="EMBL/GenBank/DDBJ databases">
        <title>Identification and characterization of antibiotic-resistant Gram-negative bacteria.</title>
        <authorList>
            <person name="Cho G.-S."/>
            <person name="Lee J."/>
            <person name="Tai E."/>
            <person name="Jeong S."/>
            <person name="Kim I."/>
            <person name="Kim B.-E."/>
            <person name="Jeong M.-I."/>
            <person name="Oh K.-K."/>
            <person name="Franz C.M.A.P."/>
        </authorList>
    </citation>
    <scope>NUCLEOTIDE SEQUENCE [LARGE SCALE GENOMIC DNA]</scope>
    <source>
        <strain evidence="1 2">V106_12</strain>
    </source>
</reference>
<dbReference type="Pfam" id="PF06755">
    <property type="entry name" value="CbtA_toxin"/>
    <property type="match status" value="1"/>
</dbReference>
<protein>
    <submittedName>
        <fullName evidence="1">TA system toxin CbtA family protein</fullName>
    </submittedName>
</protein>
<comment type="caution">
    <text evidence="1">The sequence shown here is derived from an EMBL/GenBank/DDBJ whole genome shotgun (WGS) entry which is preliminary data.</text>
</comment>
<evidence type="ECO:0000313" key="1">
    <source>
        <dbReference type="EMBL" id="MDK9365463.1"/>
    </source>
</evidence>
<sequence>MQNTLALPPPAAVTPRLSPLEAWQKLLAHLLNRHYGLELSDTPFSDDTVIQEHIDRALSPMDAINYVVERYGLVRTDRTGFSITEQEPFLTPTDILLARHATGLSRVRFPAPATTA</sequence>